<organism evidence="4 5">
    <name type="scientific">Streptomyces ipomoeae</name>
    <dbReference type="NCBI Taxonomy" id="103232"/>
    <lineage>
        <taxon>Bacteria</taxon>
        <taxon>Bacillati</taxon>
        <taxon>Actinomycetota</taxon>
        <taxon>Actinomycetes</taxon>
        <taxon>Kitasatosporales</taxon>
        <taxon>Streptomycetaceae</taxon>
        <taxon>Streptomyces</taxon>
    </lineage>
</organism>
<dbReference type="PANTHER" id="PTHR43639">
    <property type="entry name" value="OXIDOREDUCTASE, SHORT-CHAIN DEHYDROGENASE/REDUCTASE FAMILY (AFU_ORTHOLOGUE AFUA_5G02870)"/>
    <property type="match status" value="1"/>
</dbReference>
<dbReference type="EMBL" id="SPAZ01000092">
    <property type="protein sequence ID" value="TQE36380.1"/>
    <property type="molecule type" value="Genomic_DNA"/>
</dbReference>
<accession>A0AAE8W4E2</accession>
<proteinExistence type="inferred from homology"/>
<evidence type="ECO:0000256" key="2">
    <source>
        <dbReference type="ARBA" id="ARBA00023002"/>
    </source>
</evidence>
<evidence type="ECO:0000256" key="1">
    <source>
        <dbReference type="ARBA" id="ARBA00006484"/>
    </source>
</evidence>
<dbReference type="SMART" id="SM00822">
    <property type="entry name" value="PKS_KR"/>
    <property type="match status" value="1"/>
</dbReference>
<dbReference type="Pfam" id="PF13561">
    <property type="entry name" value="adh_short_C2"/>
    <property type="match status" value="1"/>
</dbReference>
<reference evidence="4 5" key="1">
    <citation type="submission" date="2019-03" db="EMBL/GenBank/DDBJ databases">
        <title>Comparative genomic analyses of the sweetpotato soil rot pathogen, Streptomyces ipomoeae.</title>
        <authorList>
            <person name="Ruschel Soares N."/>
            <person name="Badger J.H."/>
            <person name="Huguet-Tapia J.C."/>
            <person name="Clark C.A."/>
            <person name="Pettis G.S."/>
        </authorList>
    </citation>
    <scope>NUCLEOTIDE SEQUENCE [LARGE SCALE GENOMIC DNA]</scope>
    <source>
        <strain evidence="4 5">88-35</strain>
    </source>
</reference>
<dbReference type="PROSITE" id="PS00061">
    <property type="entry name" value="ADH_SHORT"/>
    <property type="match status" value="1"/>
</dbReference>
<dbReference type="GO" id="GO:0016491">
    <property type="term" value="F:oxidoreductase activity"/>
    <property type="evidence" value="ECO:0007669"/>
    <property type="project" value="UniProtKB-KW"/>
</dbReference>
<evidence type="ECO:0000259" key="3">
    <source>
        <dbReference type="SMART" id="SM00822"/>
    </source>
</evidence>
<gene>
    <name evidence="4" type="ORF">Sipo8835_10410</name>
</gene>
<dbReference type="SUPFAM" id="SSF51735">
    <property type="entry name" value="NAD(P)-binding Rossmann-fold domains"/>
    <property type="match status" value="1"/>
</dbReference>
<sequence>MGYGLKAKRVLVTGGTRGIGRATVLAFAEAGAHVVTCHRAEGPEVSRLAGDLAEHGDEHRIIRQDVTDAEGARRLLEVCREHLGGLDVLVNNVGVDGHALLEDLEPAQWHRVMDHNVTSAYLVSRAALPLLADGASIVNVGSAAALRGRPASAHYGASKAAMIGFTRGLCKELGPRQIRVNAVAPGVTSDDPGSDLPPHVLERLLAATALGRLCRPRDVADAVLFLAGDDSRGISGATLTVDGGM</sequence>
<dbReference type="CDD" id="cd05233">
    <property type="entry name" value="SDR_c"/>
    <property type="match status" value="1"/>
</dbReference>
<evidence type="ECO:0000313" key="4">
    <source>
        <dbReference type="EMBL" id="TQE36380.1"/>
    </source>
</evidence>
<dbReference type="Gene3D" id="3.40.50.720">
    <property type="entry name" value="NAD(P)-binding Rossmann-like Domain"/>
    <property type="match status" value="1"/>
</dbReference>
<evidence type="ECO:0000313" key="5">
    <source>
        <dbReference type="Proteomes" id="UP000318720"/>
    </source>
</evidence>
<protein>
    <submittedName>
        <fullName evidence="4">SDR family oxidoreductase</fullName>
    </submittedName>
</protein>
<dbReference type="PANTHER" id="PTHR43639:SF1">
    <property type="entry name" value="SHORT-CHAIN DEHYDROGENASE_REDUCTASE FAMILY PROTEIN"/>
    <property type="match status" value="1"/>
</dbReference>
<keyword evidence="2" id="KW-0560">Oxidoreductase</keyword>
<feature type="domain" description="Ketoreductase" evidence="3">
    <location>
        <begin position="8"/>
        <end position="219"/>
    </location>
</feature>
<dbReference type="RefSeq" id="WP_009339196.1">
    <property type="nucleotide sequence ID" value="NZ_JARAVA010000026.1"/>
</dbReference>
<dbReference type="AlphaFoldDB" id="A0AAE8W4E2"/>
<dbReference type="FunFam" id="3.40.50.720:FF:000084">
    <property type="entry name" value="Short-chain dehydrogenase reductase"/>
    <property type="match status" value="1"/>
</dbReference>
<dbReference type="InterPro" id="IPR036291">
    <property type="entry name" value="NAD(P)-bd_dom_sf"/>
</dbReference>
<dbReference type="InterPro" id="IPR020904">
    <property type="entry name" value="Sc_DH/Rdtase_CS"/>
</dbReference>
<dbReference type="InterPro" id="IPR057326">
    <property type="entry name" value="KR_dom"/>
</dbReference>
<dbReference type="InterPro" id="IPR002347">
    <property type="entry name" value="SDR_fam"/>
</dbReference>
<dbReference type="Proteomes" id="UP000318720">
    <property type="component" value="Unassembled WGS sequence"/>
</dbReference>
<dbReference type="PRINTS" id="PR00080">
    <property type="entry name" value="SDRFAMILY"/>
</dbReference>
<name>A0AAE8W4E2_9ACTN</name>
<comment type="caution">
    <text evidence="4">The sequence shown here is derived from an EMBL/GenBank/DDBJ whole genome shotgun (WGS) entry which is preliminary data.</text>
</comment>
<comment type="similarity">
    <text evidence="1">Belongs to the short-chain dehydrogenases/reductases (SDR) family.</text>
</comment>
<dbReference type="PRINTS" id="PR00081">
    <property type="entry name" value="GDHRDH"/>
</dbReference>